<evidence type="ECO:0000313" key="1">
    <source>
        <dbReference type="EMBL" id="MBB5060960.1"/>
    </source>
</evidence>
<dbReference type="EMBL" id="JACHIP010000023">
    <property type="protein sequence ID" value="MBB5060960.1"/>
    <property type="molecule type" value="Genomic_DNA"/>
</dbReference>
<protein>
    <submittedName>
        <fullName evidence="1">Uncharacterized protein</fullName>
    </submittedName>
</protein>
<gene>
    <name evidence="1" type="ORF">HDF16_005696</name>
</gene>
<sequence>MLSVQSVISIYATPNLAADAIRLLQKVGTCVERISIAGSHEPTVAEVKQPELTRYSSEQGAAWGGPWALLHHSAIFKLPDFGPVRLAGPLIFWMKAIQARGIAFPGVTTFGAGLVSIGVPIQTALTCEHALRAHQFPLIVHGQSEIVFAARDAMAAALPASLMVHGNAPCN</sequence>
<proteinExistence type="predicted"/>
<name>A0A7W7ZJ94_9BACT</name>
<reference evidence="1 2" key="1">
    <citation type="submission" date="2020-08" db="EMBL/GenBank/DDBJ databases">
        <title>Genomic Encyclopedia of Type Strains, Phase IV (KMG-V): Genome sequencing to study the core and pangenomes of soil and plant-associated prokaryotes.</title>
        <authorList>
            <person name="Whitman W."/>
        </authorList>
    </citation>
    <scope>NUCLEOTIDE SEQUENCE [LARGE SCALE GENOMIC DNA]</scope>
    <source>
        <strain evidence="1 2">M8UP14</strain>
    </source>
</reference>
<comment type="caution">
    <text evidence="1">The sequence shown here is derived from an EMBL/GenBank/DDBJ whole genome shotgun (WGS) entry which is preliminary data.</text>
</comment>
<dbReference type="AlphaFoldDB" id="A0A7W7ZJ94"/>
<organism evidence="1 2">
    <name type="scientific">Granulicella aggregans</name>
    <dbReference type="NCBI Taxonomy" id="474949"/>
    <lineage>
        <taxon>Bacteria</taxon>
        <taxon>Pseudomonadati</taxon>
        <taxon>Acidobacteriota</taxon>
        <taxon>Terriglobia</taxon>
        <taxon>Terriglobales</taxon>
        <taxon>Acidobacteriaceae</taxon>
        <taxon>Granulicella</taxon>
    </lineage>
</organism>
<accession>A0A7W7ZJ94</accession>
<dbReference type="Proteomes" id="UP000540989">
    <property type="component" value="Unassembled WGS sequence"/>
</dbReference>
<keyword evidence="2" id="KW-1185">Reference proteome</keyword>
<evidence type="ECO:0000313" key="2">
    <source>
        <dbReference type="Proteomes" id="UP000540989"/>
    </source>
</evidence>